<dbReference type="InterPro" id="IPR001789">
    <property type="entry name" value="Sig_transdc_resp-reg_receiver"/>
</dbReference>
<dbReference type="HOGENOM" id="CLU_000445_30_1_12"/>
<feature type="domain" description="Response regulatory" evidence="8">
    <location>
        <begin position="2"/>
        <end position="116"/>
    </location>
</feature>
<dbReference type="OrthoDB" id="341603at2"/>
<feature type="domain" description="OmpR/PhoB-type" evidence="9">
    <location>
        <begin position="124"/>
        <end position="244"/>
    </location>
</feature>
<keyword evidence="3" id="KW-0805">Transcription regulation</keyword>
<dbReference type="Pfam" id="PF00486">
    <property type="entry name" value="Trans_reg_C"/>
    <property type="match status" value="1"/>
</dbReference>
<evidence type="ECO:0000259" key="9">
    <source>
        <dbReference type="PROSITE" id="PS51755"/>
    </source>
</evidence>
<evidence type="ECO:0000256" key="2">
    <source>
        <dbReference type="ARBA" id="ARBA00023012"/>
    </source>
</evidence>
<organism evidence="10 11">
    <name type="scientific">Treponema brennaborense (strain DSM 12168 / CIP 105900 / DD5/3)</name>
    <dbReference type="NCBI Taxonomy" id="906968"/>
    <lineage>
        <taxon>Bacteria</taxon>
        <taxon>Pseudomonadati</taxon>
        <taxon>Spirochaetota</taxon>
        <taxon>Spirochaetia</taxon>
        <taxon>Spirochaetales</taxon>
        <taxon>Treponemataceae</taxon>
        <taxon>Treponema</taxon>
    </lineage>
</organism>
<dbReference type="SUPFAM" id="SSF46894">
    <property type="entry name" value="C-terminal effector domain of the bipartite response regulators"/>
    <property type="match status" value="1"/>
</dbReference>
<dbReference type="EMBL" id="CP002696">
    <property type="protein sequence ID" value="AEE17043.1"/>
    <property type="molecule type" value="Genomic_DNA"/>
</dbReference>
<dbReference type="PANTHER" id="PTHR48111:SF1">
    <property type="entry name" value="TWO-COMPONENT RESPONSE REGULATOR ORR33"/>
    <property type="match status" value="1"/>
</dbReference>
<dbReference type="GO" id="GO:0005829">
    <property type="term" value="C:cytosol"/>
    <property type="evidence" value="ECO:0007669"/>
    <property type="project" value="TreeGrafter"/>
</dbReference>
<dbReference type="Gene3D" id="6.10.250.690">
    <property type="match status" value="1"/>
</dbReference>
<evidence type="ECO:0000259" key="8">
    <source>
        <dbReference type="PROSITE" id="PS50110"/>
    </source>
</evidence>
<dbReference type="eggNOG" id="COG0745">
    <property type="taxonomic scope" value="Bacteria"/>
</dbReference>
<dbReference type="FunFam" id="3.40.50.2300:FF:000002">
    <property type="entry name" value="DNA-binding response regulator PhoP"/>
    <property type="match status" value="1"/>
</dbReference>
<evidence type="ECO:0000313" key="10">
    <source>
        <dbReference type="EMBL" id="AEE17043.1"/>
    </source>
</evidence>
<dbReference type="PROSITE" id="PS50110">
    <property type="entry name" value="RESPONSE_REGULATORY"/>
    <property type="match status" value="1"/>
</dbReference>
<dbReference type="SMART" id="SM00448">
    <property type="entry name" value="REC"/>
    <property type="match status" value="1"/>
</dbReference>
<dbReference type="GO" id="GO:0032993">
    <property type="term" value="C:protein-DNA complex"/>
    <property type="evidence" value="ECO:0007669"/>
    <property type="project" value="TreeGrafter"/>
</dbReference>
<name>F4LPP7_TREBD</name>
<dbReference type="InterPro" id="IPR039420">
    <property type="entry name" value="WalR-like"/>
</dbReference>
<dbReference type="InterPro" id="IPR011006">
    <property type="entry name" value="CheY-like_superfamily"/>
</dbReference>
<dbReference type="Gene3D" id="1.10.10.10">
    <property type="entry name" value="Winged helix-like DNA-binding domain superfamily/Winged helix DNA-binding domain"/>
    <property type="match status" value="1"/>
</dbReference>
<keyword evidence="11" id="KW-1185">Reference proteome</keyword>
<dbReference type="SMART" id="SM00862">
    <property type="entry name" value="Trans_reg_C"/>
    <property type="match status" value="1"/>
</dbReference>
<dbReference type="CDD" id="cd17625">
    <property type="entry name" value="REC_OmpR_DrrD-like"/>
    <property type="match status" value="1"/>
</dbReference>
<sequence length="244" mass="27155">MRLLLAEDEKRLSCALCEILSKHTYDVDAVYDGKSALAYIASGVYDAVILDIMMPGLDGLSVLRELRAAKNNVPVLLLTAKDEIADKVSGLDHGADDYMTKPFSTDELLARIRALTRRRGEVITGCLEYGDLALDPKTCELCTDARRSGIDARRSGIDARDDCQIPSGGKIKLSLKEYRIMEMLVQNPNQILTKERILEKVWGGDSDAEYNNLEVFISFLRKKMRFIGSKAEIKTSRGIGYSLV</sequence>
<evidence type="ECO:0000256" key="1">
    <source>
        <dbReference type="ARBA" id="ARBA00022553"/>
    </source>
</evidence>
<dbReference type="STRING" id="906968.Trebr_1620"/>
<dbReference type="Proteomes" id="UP000006546">
    <property type="component" value="Chromosome"/>
</dbReference>
<evidence type="ECO:0000256" key="3">
    <source>
        <dbReference type="ARBA" id="ARBA00023015"/>
    </source>
</evidence>
<feature type="modified residue" description="4-aspartylphosphate" evidence="6">
    <location>
        <position position="51"/>
    </location>
</feature>
<dbReference type="GO" id="GO:0006355">
    <property type="term" value="P:regulation of DNA-templated transcription"/>
    <property type="evidence" value="ECO:0007669"/>
    <property type="project" value="InterPro"/>
</dbReference>
<dbReference type="CDD" id="cd00383">
    <property type="entry name" value="trans_reg_C"/>
    <property type="match status" value="1"/>
</dbReference>
<dbReference type="InterPro" id="IPR001867">
    <property type="entry name" value="OmpR/PhoB-type_DNA-bd"/>
</dbReference>
<feature type="DNA-binding region" description="OmpR/PhoB-type" evidence="7">
    <location>
        <begin position="124"/>
        <end position="244"/>
    </location>
</feature>
<gene>
    <name evidence="10" type="ordered locus">Trebr_1620</name>
</gene>
<dbReference type="AlphaFoldDB" id="F4LPP7"/>
<dbReference type="KEGG" id="tbe:Trebr_1620"/>
<keyword evidence="4 7" id="KW-0238">DNA-binding</keyword>
<dbReference type="InterPro" id="IPR016032">
    <property type="entry name" value="Sig_transdc_resp-reg_C-effctor"/>
</dbReference>
<dbReference type="PROSITE" id="PS51755">
    <property type="entry name" value="OMPR_PHOB"/>
    <property type="match status" value="1"/>
</dbReference>
<evidence type="ECO:0000313" key="11">
    <source>
        <dbReference type="Proteomes" id="UP000006546"/>
    </source>
</evidence>
<dbReference type="RefSeq" id="WP_013758748.1">
    <property type="nucleotide sequence ID" value="NC_015500.1"/>
</dbReference>
<dbReference type="PANTHER" id="PTHR48111">
    <property type="entry name" value="REGULATOR OF RPOS"/>
    <property type="match status" value="1"/>
</dbReference>
<dbReference type="Pfam" id="PF00072">
    <property type="entry name" value="Response_reg"/>
    <property type="match status" value="1"/>
</dbReference>
<accession>F4LPP7</accession>
<dbReference type="Gene3D" id="3.40.50.2300">
    <property type="match status" value="1"/>
</dbReference>
<evidence type="ECO:0000256" key="5">
    <source>
        <dbReference type="ARBA" id="ARBA00023163"/>
    </source>
</evidence>
<keyword evidence="1 6" id="KW-0597">Phosphoprotein</keyword>
<dbReference type="SUPFAM" id="SSF52172">
    <property type="entry name" value="CheY-like"/>
    <property type="match status" value="1"/>
</dbReference>
<proteinExistence type="predicted"/>
<evidence type="ECO:0000256" key="6">
    <source>
        <dbReference type="PROSITE-ProRule" id="PRU00169"/>
    </source>
</evidence>
<keyword evidence="5" id="KW-0804">Transcription</keyword>
<dbReference type="GO" id="GO:0000976">
    <property type="term" value="F:transcription cis-regulatory region binding"/>
    <property type="evidence" value="ECO:0007669"/>
    <property type="project" value="TreeGrafter"/>
</dbReference>
<protein>
    <submittedName>
        <fullName evidence="10">Two component transcriptional regulator, winged helix family</fullName>
    </submittedName>
</protein>
<keyword evidence="2" id="KW-0902">Two-component regulatory system</keyword>
<reference evidence="11" key="1">
    <citation type="submission" date="2011-04" db="EMBL/GenBank/DDBJ databases">
        <title>The complete genome of Treponema brennaborense DSM 12168.</title>
        <authorList>
            <person name="Lucas S."/>
            <person name="Han J."/>
            <person name="Lapidus A."/>
            <person name="Bruce D."/>
            <person name="Goodwin L."/>
            <person name="Pitluck S."/>
            <person name="Peters L."/>
            <person name="Kyrpides N."/>
            <person name="Mavromatis K."/>
            <person name="Ivanova N."/>
            <person name="Mikhailova N."/>
            <person name="Pagani I."/>
            <person name="Teshima H."/>
            <person name="Detter J.C."/>
            <person name="Tapia R."/>
            <person name="Han C."/>
            <person name="Land M."/>
            <person name="Hauser L."/>
            <person name="Markowitz V."/>
            <person name="Cheng J.-F."/>
            <person name="Hugenholtz P."/>
            <person name="Woyke T."/>
            <person name="Wu D."/>
            <person name="Gronow S."/>
            <person name="Wellnitz S."/>
            <person name="Brambilla E."/>
            <person name="Klenk H.-P."/>
            <person name="Eisen J.A."/>
        </authorList>
    </citation>
    <scope>NUCLEOTIDE SEQUENCE [LARGE SCALE GENOMIC DNA]</scope>
    <source>
        <strain evidence="11">DSM 12168 / CIP 105900 / DD5/3</strain>
    </source>
</reference>
<evidence type="ECO:0000256" key="4">
    <source>
        <dbReference type="ARBA" id="ARBA00023125"/>
    </source>
</evidence>
<dbReference type="GO" id="GO:0000156">
    <property type="term" value="F:phosphorelay response regulator activity"/>
    <property type="evidence" value="ECO:0007669"/>
    <property type="project" value="TreeGrafter"/>
</dbReference>
<evidence type="ECO:0000256" key="7">
    <source>
        <dbReference type="PROSITE-ProRule" id="PRU01091"/>
    </source>
</evidence>
<dbReference type="InterPro" id="IPR036388">
    <property type="entry name" value="WH-like_DNA-bd_sf"/>
</dbReference>